<feature type="signal peptide" evidence="1">
    <location>
        <begin position="1"/>
        <end position="20"/>
    </location>
</feature>
<feature type="non-terminal residue" evidence="2">
    <location>
        <position position="68"/>
    </location>
</feature>
<organism evidence="2 3">
    <name type="scientific">Stegodyphus mimosarum</name>
    <name type="common">African social velvet spider</name>
    <dbReference type="NCBI Taxonomy" id="407821"/>
    <lineage>
        <taxon>Eukaryota</taxon>
        <taxon>Metazoa</taxon>
        <taxon>Ecdysozoa</taxon>
        <taxon>Arthropoda</taxon>
        <taxon>Chelicerata</taxon>
        <taxon>Arachnida</taxon>
        <taxon>Araneae</taxon>
        <taxon>Araneomorphae</taxon>
        <taxon>Entelegynae</taxon>
        <taxon>Eresoidea</taxon>
        <taxon>Eresidae</taxon>
        <taxon>Stegodyphus</taxon>
    </lineage>
</organism>
<evidence type="ECO:0000313" key="2">
    <source>
        <dbReference type="EMBL" id="KFM57991.1"/>
    </source>
</evidence>
<reference evidence="2 3" key="1">
    <citation type="submission" date="2013-11" db="EMBL/GenBank/DDBJ databases">
        <title>Genome sequencing of Stegodyphus mimosarum.</title>
        <authorList>
            <person name="Bechsgaard J."/>
        </authorList>
    </citation>
    <scope>NUCLEOTIDE SEQUENCE [LARGE SCALE GENOMIC DNA]</scope>
</reference>
<evidence type="ECO:0000256" key="1">
    <source>
        <dbReference type="SAM" id="SignalP"/>
    </source>
</evidence>
<sequence length="68" mass="7884">MKSRSRLICALEFCLHSTFAIQLSMISCNRWSFSGIFHDTAVNLPLHPTVREQLLYSALYKCMSFLKK</sequence>
<dbReference type="AlphaFoldDB" id="A0A087SYQ2"/>
<name>A0A087SYQ2_STEMI</name>
<gene>
    <name evidence="2" type="ORF">X975_16246</name>
</gene>
<evidence type="ECO:0008006" key="4">
    <source>
        <dbReference type="Google" id="ProtNLM"/>
    </source>
</evidence>
<dbReference type="EMBL" id="KK112563">
    <property type="protein sequence ID" value="KFM57991.1"/>
    <property type="molecule type" value="Genomic_DNA"/>
</dbReference>
<feature type="chain" id="PRO_5001829143" description="Secreted protein" evidence="1">
    <location>
        <begin position="21"/>
        <end position="68"/>
    </location>
</feature>
<accession>A0A087SYQ2</accession>
<dbReference type="PROSITE" id="PS51257">
    <property type="entry name" value="PROKAR_LIPOPROTEIN"/>
    <property type="match status" value="1"/>
</dbReference>
<dbReference type="Proteomes" id="UP000054359">
    <property type="component" value="Unassembled WGS sequence"/>
</dbReference>
<proteinExistence type="predicted"/>
<keyword evidence="3" id="KW-1185">Reference proteome</keyword>
<evidence type="ECO:0000313" key="3">
    <source>
        <dbReference type="Proteomes" id="UP000054359"/>
    </source>
</evidence>
<keyword evidence="1" id="KW-0732">Signal</keyword>
<protein>
    <recommendedName>
        <fullName evidence="4">Secreted protein</fullName>
    </recommendedName>
</protein>